<dbReference type="CDD" id="cd00156">
    <property type="entry name" value="REC"/>
    <property type="match status" value="1"/>
</dbReference>
<dbReference type="SMART" id="SM00448">
    <property type="entry name" value="REC"/>
    <property type="match status" value="1"/>
</dbReference>
<evidence type="ECO:0000259" key="3">
    <source>
        <dbReference type="PROSITE" id="PS50110"/>
    </source>
</evidence>
<dbReference type="Pfam" id="PF00072">
    <property type="entry name" value="Response_reg"/>
    <property type="match status" value="1"/>
</dbReference>
<gene>
    <name evidence="4" type="ORF">A2786_04885</name>
</gene>
<dbReference type="EMBL" id="MHCJ01000003">
    <property type="protein sequence ID" value="OGY18801.1"/>
    <property type="molecule type" value="Genomic_DNA"/>
</dbReference>
<dbReference type="InterPro" id="IPR050595">
    <property type="entry name" value="Bact_response_regulator"/>
</dbReference>
<dbReference type="PANTHER" id="PTHR44591:SF3">
    <property type="entry name" value="RESPONSE REGULATORY DOMAIN-CONTAINING PROTEIN"/>
    <property type="match status" value="1"/>
</dbReference>
<dbReference type="InterPro" id="IPR001789">
    <property type="entry name" value="Sig_transdc_resp-reg_receiver"/>
</dbReference>
<dbReference type="GO" id="GO:0000160">
    <property type="term" value="P:phosphorelay signal transduction system"/>
    <property type="evidence" value="ECO:0007669"/>
    <property type="project" value="InterPro"/>
</dbReference>
<dbReference type="PROSITE" id="PS50110">
    <property type="entry name" value="RESPONSE_REGULATORY"/>
    <property type="match status" value="1"/>
</dbReference>
<protein>
    <recommendedName>
        <fullName evidence="3">Response regulatory domain-containing protein</fullName>
    </recommendedName>
</protein>
<evidence type="ECO:0000313" key="5">
    <source>
        <dbReference type="Proteomes" id="UP000179233"/>
    </source>
</evidence>
<feature type="domain" description="Response regulatory" evidence="3">
    <location>
        <begin position="7"/>
        <end position="125"/>
    </location>
</feature>
<evidence type="ECO:0000256" key="1">
    <source>
        <dbReference type="ARBA" id="ARBA00022553"/>
    </source>
</evidence>
<reference evidence="4 5" key="1">
    <citation type="journal article" date="2016" name="Nat. Commun.">
        <title>Thousands of microbial genomes shed light on interconnected biogeochemical processes in an aquifer system.</title>
        <authorList>
            <person name="Anantharaman K."/>
            <person name="Brown C.T."/>
            <person name="Hug L.A."/>
            <person name="Sharon I."/>
            <person name="Castelle C.J."/>
            <person name="Probst A.J."/>
            <person name="Thomas B.C."/>
            <person name="Singh A."/>
            <person name="Wilkins M.J."/>
            <person name="Karaoz U."/>
            <person name="Brodie E.L."/>
            <person name="Williams K.H."/>
            <person name="Hubbard S.S."/>
            <person name="Banfield J.F."/>
        </authorList>
    </citation>
    <scope>NUCLEOTIDE SEQUENCE [LARGE SCALE GENOMIC DNA]</scope>
</reference>
<dbReference type="SUPFAM" id="SSF52172">
    <property type="entry name" value="CheY-like"/>
    <property type="match status" value="1"/>
</dbReference>
<dbReference type="Gene3D" id="3.40.50.2300">
    <property type="match status" value="1"/>
</dbReference>
<proteinExistence type="predicted"/>
<evidence type="ECO:0000313" key="4">
    <source>
        <dbReference type="EMBL" id="OGY18801.1"/>
    </source>
</evidence>
<dbReference type="InterPro" id="IPR011006">
    <property type="entry name" value="CheY-like_superfamily"/>
</dbReference>
<dbReference type="AlphaFoldDB" id="A0A1G1VTR2"/>
<comment type="caution">
    <text evidence="4">The sequence shown here is derived from an EMBL/GenBank/DDBJ whole genome shotgun (WGS) entry which is preliminary data.</text>
</comment>
<keyword evidence="1 2" id="KW-0597">Phosphoprotein</keyword>
<feature type="modified residue" description="4-aspartylphosphate" evidence="2">
    <location>
        <position position="56"/>
    </location>
</feature>
<name>A0A1G1VTR2_9BACT</name>
<accession>A0A1G1VTR2</accession>
<dbReference type="PANTHER" id="PTHR44591">
    <property type="entry name" value="STRESS RESPONSE REGULATOR PROTEIN 1"/>
    <property type="match status" value="1"/>
</dbReference>
<organism evidence="4 5">
    <name type="scientific">Candidatus Chisholmbacteria bacterium RIFCSPHIGHO2_01_FULL_52_32</name>
    <dbReference type="NCBI Taxonomy" id="1797591"/>
    <lineage>
        <taxon>Bacteria</taxon>
        <taxon>Candidatus Chisholmiibacteriota</taxon>
    </lineage>
</organism>
<dbReference type="Proteomes" id="UP000179233">
    <property type="component" value="Unassembled WGS sequence"/>
</dbReference>
<sequence length="131" mass="14189">MPKGKGKVLLVDDDGTLRALYVDVLEREGLQVDQAVEGKEGLEKAKQGGYDLVLLDFLLPGLEGTQILKELKENPPQKANGPIVMLTNSDQVEVIEKCKALGAAGAIIKSTVVPDQLVQRIQGYLKDQHKG</sequence>
<evidence type="ECO:0000256" key="2">
    <source>
        <dbReference type="PROSITE-ProRule" id="PRU00169"/>
    </source>
</evidence>